<gene>
    <name evidence="1" type="ORF">PLEPLA_LOCUS40888</name>
</gene>
<comment type="caution">
    <text evidence="1">The sequence shown here is derived from an EMBL/GenBank/DDBJ whole genome shotgun (WGS) entry which is preliminary data.</text>
</comment>
<organism evidence="1 2">
    <name type="scientific">Pleuronectes platessa</name>
    <name type="common">European plaice</name>
    <dbReference type="NCBI Taxonomy" id="8262"/>
    <lineage>
        <taxon>Eukaryota</taxon>
        <taxon>Metazoa</taxon>
        <taxon>Chordata</taxon>
        <taxon>Craniata</taxon>
        <taxon>Vertebrata</taxon>
        <taxon>Euteleostomi</taxon>
        <taxon>Actinopterygii</taxon>
        <taxon>Neopterygii</taxon>
        <taxon>Teleostei</taxon>
        <taxon>Neoteleostei</taxon>
        <taxon>Acanthomorphata</taxon>
        <taxon>Carangaria</taxon>
        <taxon>Pleuronectiformes</taxon>
        <taxon>Pleuronectoidei</taxon>
        <taxon>Pleuronectidae</taxon>
        <taxon>Pleuronectes</taxon>
    </lineage>
</organism>
<reference evidence="1" key="1">
    <citation type="submission" date="2020-03" db="EMBL/GenBank/DDBJ databases">
        <authorList>
            <person name="Weist P."/>
        </authorList>
    </citation>
    <scope>NUCLEOTIDE SEQUENCE</scope>
</reference>
<name>A0A9N7VLF2_PLEPL</name>
<dbReference type="Proteomes" id="UP001153269">
    <property type="component" value="Unassembled WGS sequence"/>
</dbReference>
<evidence type="ECO:0000313" key="2">
    <source>
        <dbReference type="Proteomes" id="UP001153269"/>
    </source>
</evidence>
<accession>A0A9N7VLF2</accession>
<sequence>MQMVGLAPFVSSSAVSLSEGFWTLVPKPTQIHHLILELVLRLSYVRSLYIGYGGEDNRSHDTMLFRKGHKTSARYWEKTGVDVITGAGLVSMEW</sequence>
<proteinExistence type="predicted"/>
<dbReference type="EMBL" id="CADEAL010004158">
    <property type="protein sequence ID" value="CAB1453138.1"/>
    <property type="molecule type" value="Genomic_DNA"/>
</dbReference>
<keyword evidence="2" id="KW-1185">Reference proteome</keyword>
<dbReference type="AlphaFoldDB" id="A0A9N7VLF2"/>
<evidence type="ECO:0000313" key="1">
    <source>
        <dbReference type="EMBL" id="CAB1453138.1"/>
    </source>
</evidence>
<protein>
    <submittedName>
        <fullName evidence="1">Uncharacterized protein</fullName>
    </submittedName>
</protein>